<feature type="non-terminal residue" evidence="2">
    <location>
        <position position="64"/>
    </location>
</feature>
<evidence type="ECO:0000313" key="2">
    <source>
        <dbReference type="EMBL" id="NYZ69481.1"/>
    </source>
</evidence>
<dbReference type="AlphaFoldDB" id="A0A853IHG5"/>
<protein>
    <submittedName>
        <fullName evidence="2">Uncharacterized protein</fullName>
    </submittedName>
</protein>
<sequence length="64" mass="6774">MSINYKPQSSHSSFSRQSSTNGVPVSAALVNAAKTPLTMPTGKDKLKLPCPTLPLFIVDLGDTN</sequence>
<evidence type="ECO:0000256" key="1">
    <source>
        <dbReference type="SAM" id="MobiDB-lite"/>
    </source>
</evidence>
<reference evidence="2 3" key="1">
    <citation type="submission" date="2020-07" db="EMBL/GenBank/DDBJ databases">
        <title>Endozoicomonas sp. nov., isolated from sediment.</title>
        <authorList>
            <person name="Gu T."/>
        </authorList>
    </citation>
    <scope>NUCLEOTIDE SEQUENCE [LARGE SCALE GENOMIC DNA]</scope>
    <source>
        <strain evidence="2 3">SM1973</strain>
    </source>
</reference>
<dbReference type="EMBL" id="JACCKB010000091">
    <property type="protein sequence ID" value="NYZ69481.1"/>
    <property type="molecule type" value="Genomic_DNA"/>
</dbReference>
<keyword evidence="3" id="KW-1185">Reference proteome</keyword>
<proteinExistence type="predicted"/>
<name>A0A853IHG5_9GAMM</name>
<comment type="caution">
    <text evidence="2">The sequence shown here is derived from an EMBL/GenBank/DDBJ whole genome shotgun (WGS) entry which is preliminary data.</text>
</comment>
<accession>A0A853IHG5</accession>
<dbReference type="Proteomes" id="UP000569732">
    <property type="component" value="Unassembled WGS sequence"/>
</dbReference>
<gene>
    <name evidence="2" type="ORF">H0A36_26035</name>
</gene>
<evidence type="ECO:0000313" key="3">
    <source>
        <dbReference type="Proteomes" id="UP000569732"/>
    </source>
</evidence>
<feature type="compositionally biased region" description="Low complexity" evidence="1">
    <location>
        <begin position="9"/>
        <end position="19"/>
    </location>
</feature>
<feature type="region of interest" description="Disordered" evidence="1">
    <location>
        <begin position="1"/>
        <end position="21"/>
    </location>
</feature>
<organism evidence="2 3">
    <name type="scientific">Spartinivicinus marinus</name>
    <dbReference type="NCBI Taxonomy" id="2994442"/>
    <lineage>
        <taxon>Bacteria</taxon>
        <taxon>Pseudomonadati</taxon>
        <taxon>Pseudomonadota</taxon>
        <taxon>Gammaproteobacteria</taxon>
        <taxon>Oceanospirillales</taxon>
        <taxon>Zooshikellaceae</taxon>
        <taxon>Spartinivicinus</taxon>
    </lineage>
</organism>